<organism evidence="1 2">
    <name type="scientific">Oryza meyeriana var. granulata</name>
    <dbReference type="NCBI Taxonomy" id="110450"/>
    <lineage>
        <taxon>Eukaryota</taxon>
        <taxon>Viridiplantae</taxon>
        <taxon>Streptophyta</taxon>
        <taxon>Embryophyta</taxon>
        <taxon>Tracheophyta</taxon>
        <taxon>Spermatophyta</taxon>
        <taxon>Magnoliopsida</taxon>
        <taxon>Liliopsida</taxon>
        <taxon>Poales</taxon>
        <taxon>Poaceae</taxon>
        <taxon>BOP clade</taxon>
        <taxon>Oryzoideae</taxon>
        <taxon>Oryzeae</taxon>
        <taxon>Oryzinae</taxon>
        <taxon>Oryza</taxon>
        <taxon>Oryza meyeriana</taxon>
    </lineage>
</organism>
<reference evidence="1 2" key="1">
    <citation type="submission" date="2019-11" db="EMBL/GenBank/DDBJ databases">
        <title>Whole genome sequence of Oryza granulata.</title>
        <authorList>
            <person name="Li W."/>
        </authorList>
    </citation>
    <scope>NUCLEOTIDE SEQUENCE [LARGE SCALE GENOMIC DNA]</scope>
    <source>
        <strain evidence="2">cv. Menghai</strain>
        <tissue evidence="1">Leaf</tissue>
    </source>
</reference>
<dbReference type="PANTHER" id="PTHR31151:SF0">
    <property type="entry name" value="PROLINE-TRNA LIGASE (DUF1680)"/>
    <property type="match status" value="1"/>
</dbReference>
<accession>A0A6G1C972</accession>
<dbReference type="PANTHER" id="PTHR31151">
    <property type="entry name" value="PROLINE-TRNA LIGASE (DUF1680)"/>
    <property type="match status" value="1"/>
</dbReference>
<sequence length="75" mass="7850">MVSSDDRPQVSSLNAILFGPFLLAGLTTGDWDARTGAAAAASDWIAPVPSSYNSQLVTLTQEFGGKAFVLSTFVL</sequence>
<gene>
    <name evidence="1" type="ORF">E2562_026046</name>
</gene>
<dbReference type="Proteomes" id="UP000479710">
    <property type="component" value="Unassembled WGS sequence"/>
</dbReference>
<dbReference type="AlphaFoldDB" id="A0A6G1C972"/>
<evidence type="ECO:0000313" key="2">
    <source>
        <dbReference type="Proteomes" id="UP000479710"/>
    </source>
</evidence>
<proteinExistence type="predicted"/>
<keyword evidence="2" id="KW-1185">Reference proteome</keyword>
<protein>
    <submittedName>
        <fullName evidence="1">Uncharacterized protein</fullName>
    </submittedName>
</protein>
<dbReference type="OrthoDB" id="786230at2759"/>
<evidence type="ECO:0000313" key="1">
    <source>
        <dbReference type="EMBL" id="KAF0896581.1"/>
    </source>
</evidence>
<comment type="caution">
    <text evidence="1">The sequence shown here is derived from an EMBL/GenBank/DDBJ whole genome shotgun (WGS) entry which is preliminary data.</text>
</comment>
<name>A0A6G1C972_9ORYZ</name>
<dbReference type="EMBL" id="SPHZ02000010">
    <property type="protein sequence ID" value="KAF0896581.1"/>
    <property type="molecule type" value="Genomic_DNA"/>
</dbReference>